<evidence type="ECO:0000313" key="9">
    <source>
        <dbReference type="Proteomes" id="UP000243515"/>
    </source>
</evidence>
<accession>A0A232M0E9</accession>
<comment type="cofactor">
    <cofactor evidence="2">
        <name>Mg(2+)</name>
        <dbReference type="ChEBI" id="CHEBI:18420"/>
    </cofactor>
</comment>
<evidence type="ECO:0000256" key="2">
    <source>
        <dbReference type="ARBA" id="ARBA00001946"/>
    </source>
</evidence>
<gene>
    <name evidence="8" type="ORF">Egran_02669</name>
</gene>
<name>A0A232M0E9_9EURO</name>
<dbReference type="CDD" id="cd18870">
    <property type="entry name" value="NUDIX_AcylCoAdiphos_Nudt19"/>
    <property type="match status" value="1"/>
</dbReference>
<comment type="caution">
    <text evidence="8">The sequence shown here is derived from an EMBL/GenBank/DDBJ whole genome shotgun (WGS) entry which is preliminary data.</text>
</comment>
<dbReference type="InterPro" id="IPR000086">
    <property type="entry name" value="NUDIX_hydrolase_dom"/>
</dbReference>
<reference evidence="8 9" key="1">
    <citation type="journal article" date="2015" name="Environ. Microbiol.">
        <title>Metagenome sequence of Elaphomyces granulatus from sporocarp tissue reveals Ascomycota ectomycorrhizal fingerprints of genome expansion and a Proteobacteria-rich microbiome.</title>
        <authorList>
            <person name="Quandt C.A."/>
            <person name="Kohler A."/>
            <person name="Hesse C.N."/>
            <person name="Sharpton T.J."/>
            <person name="Martin F."/>
            <person name="Spatafora J.W."/>
        </authorList>
    </citation>
    <scope>NUCLEOTIDE SEQUENCE [LARGE SCALE GENOMIC DNA]</scope>
    <source>
        <strain evidence="8 9">OSC145934</strain>
    </source>
</reference>
<dbReference type="GO" id="GO:0016818">
    <property type="term" value="F:hydrolase activity, acting on acid anhydrides, in phosphorus-containing anhydrides"/>
    <property type="evidence" value="ECO:0007669"/>
    <property type="project" value="InterPro"/>
</dbReference>
<keyword evidence="5" id="KW-0460">Magnesium</keyword>
<proteinExistence type="predicted"/>
<evidence type="ECO:0000256" key="1">
    <source>
        <dbReference type="ARBA" id="ARBA00001936"/>
    </source>
</evidence>
<evidence type="ECO:0000256" key="3">
    <source>
        <dbReference type="ARBA" id="ARBA00022723"/>
    </source>
</evidence>
<keyword evidence="3" id="KW-0479">Metal-binding</keyword>
<dbReference type="GO" id="GO:0046872">
    <property type="term" value="F:metal ion binding"/>
    <property type="evidence" value="ECO:0007669"/>
    <property type="project" value="UniProtKB-KW"/>
</dbReference>
<dbReference type="EMBL" id="NPHW01003453">
    <property type="protein sequence ID" value="OXV09567.1"/>
    <property type="molecule type" value="Genomic_DNA"/>
</dbReference>
<dbReference type="PANTHER" id="PTHR12318">
    <property type="entry name" value="TESTOSTERONE-REGULATED PROTEIN RP2"/>
    <property type="match status" value="1"/>
</dbReference>
<evidence type="ECO:0000256" key="4">
    <source>
        <dbReference type="ARBA" id="ARBA00022801"/>
    </source>
</evidence>
<dbReference type="PROSITE" id="PS51462">
    <property type="entry name" value="NUDIX"/>
    <property type="match status" value="1"/>
</dbReference>
<dbReference type="InterPro" id="IPR015797">
    <property type="entry name" value="NUDIX_hydrolase-like_dom_sf"/>
</dbReference>
<comment type="cofactor">
    <cofactor evidence="1">
        <name>Mn(2+)</name>
        <dbReference type="ChEBI" id="CHEBI:29035"/>
    </cofactor>
</comment>
<dbReference type="Proteomes" id="UP000243515">
    <property type="component" value="Unassembled WGS sequence"/>
</dbReference>
<evidence type="ECO:0000256" key="5">
    <source>
        <dbReference type="ARBA" id="ARBA00022842"/>
    </source>
</evidence>
<evidence type="ECO:0000259" key="7">
    <source>
        <dbReference type="PROSITE" id="PS51462"/>
    </source>
</evidence>
<dbReference type="SUPFAM" id="SSF55811">
    <property type="entry name" value="Nudix"/>
    <property type="match status" value="1"/>
</dbReference>
<dbReference type="Pfam" id="PF00293">
    <property type="entry name" value="NUDIX"/>
    <property type="match status" value="1"/>
</dbReference>
<evidence type="ECO:0000313" key="8">
    <source>
        <dbReference type="EMBL" id="OXV09567.1"/>
    </source>
</evidence>
<dbReference type="GO" id="GO:0005739">
    <property type="term" value="C:mitochondrion"/>
    <property type="evidence" value="ECO:0007669"/>
    <property type="project" value="TreeGrafter"/>
</dbReference>
<dbReference type="Gene3D" id="3.90.79.10">
    <property type="entry name" value="Nucleoside Triphosphate Pyrophosphohydrolase"/>
    <property type="match status" value="1"/>
</dbReference>
<evidence type="ECO:0000256" key="6">
    <source>
        <dbReference type="ARBA" id="ARBA00023211"/>
    </source>
</evidence>
<sequence>MTEKVDYARTKLQPPSPSSSIIFVSSKNEILLLHRVKTSSSFPSAHVFPGGNISLQDGEFLPQDIDPARHACDDALQYRQAAIRELFEESGILLAKDQVTGRLIYVNQADRERGRHAIHEQRVTFRQWLKEQKPTAEPDTDALIPFTHWITPANMSKRFTTQMYLYFQPFPDSSEERSGVGFRVEEELREEDQIPSSDGGLEIQEARFLPACEWLKMSRSRQVILFPPQFLLLHLVSRFLDRLPRLEGASMEEMKRRRLELLRFVHSGSPPWTQKCILPRTIKVLPDKRHVLALDSPGLEMQGVDKRGETEMVVLVRFEKEGPRDVDVRWKKDIIGNDTKASL</sequence>
<keyword evidence="9" id="KW-1185">Reference proteome</keyword>
<protein>
    <recommendedName>
        <fullName evidence="7">Nudix hydrolase domain-containing protein</fullName>
    </recommendedName>
</protein>
<dbReference type="InterPro" id="IPR039121">
    <property type="entry name" value="NUDT19"/>
</dbReference>
<dbReference type="OrthoDB" id="1695362at2759"/>
<dbReference type="PANTHER" id="PTHR12318:SF0">
    <property type="entry name" value="ACYL-COENZYME A DIPHOSPHATASE NUDT19"/>
    <property type="match status" value="1"/>
</dbReference>
<organism evidence="8 9">
    <name type="scientific">Elaphomyces granulatus</name>
    <dbReference type="NCBI Taxonomy" id="519963"/>
    <lineage>
        <taxon>Eukaryota</taxon>
        <taxon>Fungi</taxon>
        <taxon>Dikarya</taxon>
        <taxon>Ascomycota</taxon>
        <taxon>Pezizomycotina</taxon>
        <taxon>Eurotiomycetes</taxon>
        <taxon>Eurotiomycetidae</taxon>
        <taxon>Eurotiales</taxon>
        <taxon>Elaphomycetaceae</taxon>
        <taxon>Elaphomyces</taxon>
    </lineage>
</organism>
<keyword evidence="6" id="KW-0464">Manganese</keyword>
<keyword evidence="4" id="KW-0378">Hydrolase</keyword>
<dbReference type="AlphaFoldDB" id="A0A232M0E9"/>
<feature type="domain" description="Nudix hydrolase" evidence="7">
    <location>
        <begin position="14"/>
        <end position="231"/>
    </location>
</feature>